<evidence type="ECO:0000313" key="2">
    <source>
        <dbReference type="EMBL" id="OVA00011.1"/>
    </source>
</evidence>
<feature type="compositionally biased region" description="Basic and acidic residues" evidence="1">
    <location>
        <begin position="514"/>
        <end position="530"/>
    </location>
</feature>
<dbReference type="OMA" id="CRFDASE"/>
<evidence type="ECO:0000256" key="1">
    <source>
        <dbReference type="SAM" id="MobiDB-lite"/>
    </source>
</evidence>
<keyword evidence="3" id="KW-1185">Reference proteome</keyword>
<evidence type="ECO:0000313" key="3">
    <source>
        <dbReference type="Proteomes" id="UP000195402"/>
    </source>
</evidence>
<organism evidence="2 3">
    <name type="scientific">Macleaya cordata</name>
    <name type="common">Five-seeded plume-poppy</name>
    <name type="synonym">Bocconia cordata</name>
    <dbReference type="NCBI Taxonomy" id="56857"/>
    <lineage>
        <taxon>Eukaryota</taxon>
        <taxon>Viridiplantae</taxon>
        <taxon>Streptophyta</taxon>
        <taxon>Embryophyta</taxon>
        <taxon>Tracheophyta</taxon>
        <taxon>Spermatophyta</taxon>
        <taxon>Magnoliopsida</taxon>
        <taxon>Ranunculales</taxon>
        <taxon>Papaveraceae</taxon>
        <taxon>Papaveroideae</taxon>
        <taxon>Macleaya</taxon>
    </lineage>
</organism>
<dbReference type="EMBL" id="MVGT01004385">
    <property type="protein sequence ID" value="OVA00011.1"/>
    <property type="molecule type" value="Genomic_DNA"/>
</dbReference>
<feature type="region of interest" description="Disordered" evidence="1">
    <location>
        <begin position="300"/>
        <end position="396"/>
    </location>
</feature>
<dbReference type="PANTHER" id="PTHR33448">
    <property type="entry name" value="CHLOROPLAST PROTEIN HCF243-RELATED"/>
    <property type="match status" value="1"/>
</dbReference>
<feature type="region of interest" description="Disordered" evidence="1">
    <location>
        <begin position="22"/>
        <end position="90"/>
    </location>
</feature>
<feature type="compositionally biased region" description="Acidic residues" evidence="1">
    <location>
        <begin position="322"/>
        <end position="349"/>
    </location>
</feature>
<feature type="compositionally biased region" description="Low complexity" evidence="1">
    <location>
        <begin position="458"/>
        <end position="469"/>
    </location>
</feature>
<gene>
    <name evidence="2" type="ORF">BVC80_8595g20</name>
</gene>
<proteinExistence type="predicted"/>
<feature type="compositionally biased region" description="Polar residues" evidence="1">
    <location>
        <begin position="81"/>
        <end position="90"/>
    </location>
</feature>
<dbReference type="FunCoup" id="A0A200PP64">
    <property type="interactions" value="1006"/>
</dbReference>
<feature type="region of interest" description="Disordered" evidence="1">
    <location>
        <begin position="514"/>
        <end position="553"/>
    </location>
</feature>
<feature type="compositionally biased region" description="Acidic residues" evidence="1">
    <location>
        <begin position="382"/>
        <end position="396"/>
    </location>
</feature>
<comment type="caution">
    <text evidence="2">The sequence shown here is derived from an EMBL/GenBank/DDBJ whole genome shotgun (WGS) entry which is preliminary data.</text>
</comment>
<dbReference type="OrthoDB" id="1934890at2759"/>
<name>A0A200PP64_MACCD</name>
<feature type="region of interest" description="Disordered" evidence="1">
    <location>
        <begin position="102"/>
        <end position="123"/>
    </location>
</feature>
<protein>
    <submittedName>
        <fullName evidence="2">Uncharacterized protein</fullName>
    </submittedName>
</protein>
<feature type="region of interest" description="Disordered" evidence="1">
    <location>
        <begin position="446"/>
        <end position="487"/>
    </location>
</feature>
<feature type="compositionally biased region" description="Low complexity" evidence="1">
    <location>
        <begin position="22"/>
        <end position="34"/>
    </location>
</feature>
<dbReference type="AlphaFoldDB" id="A0A200PP64"/>
<feature type="region of interest" description="Disordered" evidence="1">
    <location>
        <begin position="591"/>
        <end position="669"/>
    </location>
</feature>
<feature type="compositionally biased region" description="Acidic residues" evidence="1">
    <location>
        <begin position="476"/>
        <end position="486"/>
    </location>
</feature>
<reference evidence="2 3" key="1">
    <citation type="journal article" date="2017" name="Mol. Plant">
        <title>The Genome of Medicinal Plant Macleaya cordata Provides New Insights into Benzylisoquinoline Alkaloids Metabolism.</title>
        <authorList>
            <person name="Liu X."/>
            <person name="Liu Y."/>
            <person name="Huang P."/>
            <person name="Ma Y."/>
            <person name="Qing Z."/>
            <person name="Tang Q."/>
            <person name="Cao H."/>
            <person name="Cheng P."/>
            <person name="Zheng Y."/>
            <person name="Yuan Z."/>
            <person name="Zhou Y."/>
            <person name="Liu J."/>
            <person name="Tang Z."/>
            <person name="Zhuo Y."/>
            <person name="Zhang Y."/>
            <person name="Yu L."/>
            <person name="Huang J."/>
            <person name="Yang P."/>
            <person name="Peng Q."/>
            <person name="Zhang J."/>
            <person name="Jiang W."/>
            <person name="Zhang Z."/>
            <person name="Lin K."/>
            <person name="Ro D.K."/>
            <person name="Chen X."/>
            <person name="Xiong X."/>
            <person name="Shang Y."/>
            <person name="Huang S."/>
            <person name="Zeng J."/>
        </authorList>
    </citation>
    <scope>NUCLEOTIDE SEQUENCE [LARGE SCALE GENOMIC DNA]</scope>
    <source>
        <strain evidence="3">cv. BLH2017</strain>
        <tissue evidence="2">Root</tissue>
    </source>
</reference>
<dbReference type="PANTHER" id="PTHR33448:SF4">
    <property type="entry name" value="CHLOROPLAST PROTEIN HCF243"/>
    <property type="match status" value="1"/>
</dbReference>
<feature type="compositionally biased region" description="Pro residues" evidence="1">
    <location>
        <begin position="646"/>
        <end position="667"/>
    </location>
</feature>
<feature type="compositionally biased region" description="Basic and acidic residues" evidence="1">
    <location>
        <begin position="350"/>
        <end position="381"/>
    </location>
</feature>
<feature type="compositionally biased region" description="Basic residues" evidence="1">
    <location>
        <begin position="102"/>
        <end position="115"/>
    </location>
</feature>
<feature type="compositionally biased region" description="Acidic residues" evidence="1">
    <location>
        <begin position="531"/>
        <end position="541"/>
    </location>
</feature>
<dbReference type="STRING" id="56857.A0A200PP64"/>
<accession>A0A200PP64</accession>
<dbReference type="Proteomes" id="UP000195402">
    <property type="component" value="Unassembled WGS sequence"/>
</dbReference>
<dbReference type="InParanoid" id="A0A200PP64"/>
<feature type="compositionally biased region" description="Basic and acidic residues" evidence="1">
    <location>
        <begin position="591"/>
        <end position="610"/>
    </location>
</feature>
<sequence length="737" mass="83848">MESERPHRSGSELFICFTSRNSSSMKVSSKSIHSPGRSEKFREPSLSLSSSLSRRLRSNGSMKGGQASPMFPTGSKKKGSSFETAEPSSPKVTCIGQVRVKTKKQGQKMRTRSKRRGEVSFRKTEQNQEGILLHHHPQQQQQECLPHRNQRWVHLPLSICEALRAFGAEFSCFLPCRSSCLTGEKEKAEKKRNRQTTETNSTSSCRAVFARWVMTLQENEEEKRRDMELVTREEERREKREVLGEIEMQISEDKGVISNEFEVEVEEEEEGRVSICIPPRNALLLMRCRSEPFRTSALANRFWESPGPKEEEEDQQKVPATAEEDDEDDEDDEEEVLVKEEDEEEEEVEEVKLELEEEQKQENIWESPEKEENKEDPNKVEEEQEQENTENAEINEVEIIKHIEEEIIVNGSSSPEAINEADVPEIEVIEEPRFVERAEEEEELVIEVTEEREESRRPSFSSRRVSVSSCTKSVHEEEETELEPEPEPVVMAAAVEERLEKSTEPKLTELGIVERERTEVIQERETKIEQQIDDPGDDEEDEKSKERESDLLPDCLLLMMCEPKLSMEVSKETWVCSTDFIRYRPERKVIQKDGGDEPKKRLSTDSRRLSTDSNPGGRPPLPAQHSNNNKHQKPPTPPRRSVSKPSAPPAKPSAPPPAKPAAPPAVTAPPSTMATMIEQKLVNAVAYEPFVLTRCKSEPMRSSAKLAPEACFWKNMKLEPHAQGPPSLGVGATGIGF</sequence>